<dbReference type="PROSITE" id="PS00690">
    <property type="entry name" value="DEAH_ATP_HELICASE"/>
    <property type="match status" value="1"/>
</dbReference>
<feature type="domain" description="Helicase ATP-binding" evidence="11">
    <location>
        <begin position="158"/>
        <end position="326"/>
    </location>
</feature>
<keyword evidence="7" id="KW-0694">RNA-binding</keyword>
<feature type="compositionally biased region" description="Basic residues" evidence="10">
    <location>
        <begin position="1"/>
        <end position="10"/>
    </location>
</feature>
<evidence type="ECO:0000256" key="2">
    <source>
        <dbReference type="ARBA" id="ARBA00012552"/>
    </source>
</evidence>
<proteinExistence type="inferred from homology"/>
<dbReference type="PANTHER" id="PTHR18934">
    <property type="entry name" value="ATP-DEPENDENT RNA HELICASE"/>
    <property type="match status" value="1"/>
</dbReference>
<dbReference type="SMART" id="SM00487">
    <property type="entry name" value="DEXDc"/>
    <property type="match status" value="1"/>
</dbReference>
<evidence type="ECO:0000313" key="14">
    <source>
        <dbReference type="Proteomes" id="UP001153737"/>
    </source>
</evidence>
<dbReference type="GO" id="GO:0051880">
    <property type="term" value="F:G-quadruplex DNA binding"/>
    <property type="evidence" value="ECO:0007669"/>
    <property type="project" value="TreeGrafter"/>
</dbReference>
<dbReference type="GO" id="GO:0005737">
    <property type="term" value="C:cytoplasm"/>
    <property type="evidence" value="ECO:0007669"/>
    <property type="project" value="TreeGrafter"/>
</dbReference>
<evidence type="ECO:0000256" key="6">
    <source>
        <dbReference type="ARBA" id="ARBA00022840"/>
    </source>
</evidence>
<dbReference type="InterPro" id="IPR001650">
    <property type="entry name" value="Helicase_C-like"/>
</dbReference>
<dbReference type="Gene3D" id="3.40.50.300">
    <property type="entry name" value="P-loop containing nucleotide triphosphate hydrolases"/>
    <property type="match status" value="2"/>
</dbReference>
<dbReference type="GO" id="GO:0002151">
    <property type="term" value="F:G-quadruplex RNA binding"/>
    <property type="evidence" value="ECO:0007669"/>
    <property type="project" value="TreeGrafter"/>
</dbReference>
<dbReference type="SMART" id="SM00490">
    <property type="entry name" value="HELICc"/>
    <property type="match status" value="1"/>
</dbReference>
<dbReference type="InterPro" id="IPR007502">
    <property type="entry name" value="Helicase-assoc_dom"/>
</dbReference>
<evidence type="ECO:0000256" key="1">
    <source>
        <dbReference type="ARBA" id="ARBA00008792"/>
    </source>
</evidence>
<reference evidence="13" key="1">
    <citation type="submission" date="2022-01" db="EMBL/GenBank/DDBJ databases">
        <authorList>
            <person name="King R."/>
        </authorList>
    </citation>
    <scope>NUCLEOTIDE SEQUENCE</scope>
</reference>
<feature type="region of interest" description="Disordered" evidence="10">
    <location>
        <begin position="1"/>
        <end position="31"/>
    </location>
</feature>
<dbReference type="AlphaFoldDB" id="A0A9P0DCZ6"/>
<dbReference type="Pfam" id="PF21010">
    <property type="entry name" value="HA2_C"/>
    <property type="match status" value="1"/>
</dbReference>
<evidence type="ECO:0000256" key="8">
    <source>
        <dbReference type="ARBA" id="ARBA00023054"/>
    </source>
</evidence>
<dbReference type="EC" id="3.6.4.13" evidence="2"/>
<dbReference type="GO" id="GO:0005634">
    <property type="term" value="C:nucleus"/>
    <property type="evidence" value="ECO:0007669"/>
    <property type="project" value="TreeGrafter"/>
</dbReference>
<evidence type="ECO:0000256" key="4">
    <source>
        <dbReference type="ARBA" id="ARBA00022801"/>
    </source>
</evidence>
<keyword evidence="14" id="KW-1185">Reference proteome</keyword>
<dbReference type="InterPro" id="IPR048333">
    <property type="entry name" value="HA2_WH"/>
</dbReference>
<dbReference type="Proteomes" id="UP001153737">
    <property type="component" value="Chromosome 1"/>
</dbReference>
<evidence type="ECO:0000256" key="5">
    <source>
        <dbReference type="ARBA" id="ARBA00022806"/>
    </source>
</evidence>
<evidence type="ECO:0000256" key="3">
    <source>
        <dbReference type="ARBA" id="ARBA00022741"/>
    </source>
</evidence>
<evidence type="ECO:0000259" key="11">
    <source>
        <dbReference type="PROSITE" id="PS51192"/>
    </source>
</evidence>
<keyword evidence="6" id="KW-0067">ATP-binding</keyword>
<dbReference type="FunFam" id="3.40.50.300:FF:000325">
    <property type="entry name" value="ATP-dependent RNA helicase DHX29"/>
    <property type="match status" value="1"/>
</dbReference>
<comment type="similarity">
    <text evidence="1">Belongs to the DEAD box helicase family. DEAH subfamily.</text>
</comment>
<dbReference type="PANTHER" id="PTHR18934:SF237">
    <property type="entry name" value="ATP-DEPENDENT DNA_RNA HELICASE DHX36"/>
    <property type="match status" value="1"/>
</dbReference>
<dbReference type="InterPro" id="IPR014001">
    <property type="entry name" value="Helicase_ATP-bd"/>
</dbReference>
<evidence type="ECO:0000256" key="10">
    <source>
        <dbReference type="SAM" id="MobiDB-lite"/>
    </source>
</evidence>
<dbReference type="Pfam" id="PF00271">
    <property type="entry name" value="Helicase_C"/>
    <property type="match status" value="1"/>
</dbReference>
<dbReference type="FunFam" id="3.40.50.300:FF:000739">
    <property type="entry name" value="Putative ATP-dependent RNA helicase DHX36"/>
    <property type="match status" value="1"/>
</dbReference>
<keyword evidence="4" id="KW-0378">Hydrolase</keyword>
<dbReference type="FunFam" id="1.20.120.1080:FF:000002">
    <property type="entry name" value="Putative ATP-dependent RNA helicase DHX36"/>
    <property type="match status" value="1"/>
</dbReference>
<organism evidence="13 14">
    <name type="scientific">Phaedon cochleariae</name>
    <name type="common">Mustard beetle</name>
    <dbReference type="NCBI Taxonomy" id="80249"/>
    <lineage>
        <taxon>Eukaryota</taxon>
        <taxon>Metazoa</taxon>
        <taxon>Ecdysozoa</taxon>
        <taxon>Arthropoda</taxon>
        <taxon>Hexapoda</taxon>
        <taxon>Insecta</taxon>
        <taxon>Pterygota</taxon>
        <taxon>Neoptera</taxon>
        <taxon>Endopterygota</taxon>
        <taxon>Coleoptera</taxon>
        <taxon>Polyphaga</taxon>
        <taxon>Cucujiformia</taxon>
        <taxon>Chrysomeloidea</taxon>
        <taxon>Chrysomelidae</taxon>
        <taxon>Chrysomelinae</taxon>
        <taxon>Chrysomelini</taxon>
        <taxon>Phaedon</taxon>
    </lineage>
</organism>
<dbReference type="InterPro" id="IPR027417">
    <property type="entry name" value="P-loop_NTPase"/>
</dbReference>
<evidence type="ECO:0000256" key="7">
    <source>
        <dbReference type="ARBA" id="ARBA00022884"/>
    </source>
</evidence>
<comment type="catalytic activity">
    <reaction evidence="9">
        <text>ATP + H2O = ADP + phosphate + H(+)</text>
        <dbReference type="Rhea" id="RHEA:13065"/>
        <dbReference type="ChEBI" id="CHEBI:15377"/>
        <dbReference type="ChEBI" id="CHEBI:15378"/>
        <dbReference type="ChEBI" id="CHEBI:30616"/>
        <dbReference type="ChEBI" id="CHEBI:43474"/>
        <dbReference type="ChEBI" id="CHEBI:456216"/>
        <dbReference type="EC" id="3.6.4.13"/>
    </reaction>
</comment>
<dbReference type="InterPro" id="IPR002464">
    <property type="entry name" value="DNA/RNA_helicase_DEAH_CS"/>
</dbReference>
<gene>
    <name evidence="13" type="ORF">PHAECO_LOCUS1146</name>
</gene>
<name>A0A9P0DCZ6_PHACE</name>
<sequence>MSKRYYNHKRQRDEDGDAPGRTRHPPGLKGKDIGLFYARRSQARKQRKETLGTVCLSDSKEKEIRRLFYGKSLENLNLTDGNSYTHIEDSIFKRSYLSSIRGNITEKLCEAPIDMLRVPHLDEQLKNEFDKKCKDSKYISMFKFREKLPSYSMREALLKVIEENQVVVISGETGCGKTTQVAQFILDDYLMKGKGSMCKIICTQPRRISAISVAERVADERAEKLGVSVGYQIRLEKKLPRDHGSIVYCTTGVVLKQMESDPALSQVSHIIIDEIHERSVPSDFLITLLREIIKRRTDLKVILMSATLNSEAFSKYYNNCPHLNIPGFTFPVEEYFLEDVLQMTKFKFNQIGPQNGNRFYWKKKQDNKDPAHIEFKEYIVPYARQLKSEGQYDVQVCEQLKDIDSEKINLDLIFDLVVHICESRKEDGALLVFLTGYAEISNLYKKLETSKKFPTSKYVIFPLHSQMSTVDQRQIFLPAPTGKRKIIISTNIAETSVTIDDVVFVIDCGKIKMTHFDVDSNTEKLEPLWVSVANADQRRGRAGRVKPGVCFHMYSRARHMIIEKYQKPEIIRVRLDSTILQAKILQLGKIEEFFPKLMDPPDSKAIQLSLDLLQRLNALDDNENLTPLGYHLAKLPVAPQVGKMILFGAIFSCLNPVLAIAASLDFKDAFQIPLGKEKQADMKKREISDGLNSDHWLLYKALETYETEGNTQRFCYEYFLSSFTLSQLKKMKDQFMTYLMDLNFVSSLNPRDPPLNRNSRNASLIKAVICAGLFPNVAVLRLDQRGRARTIRSIDGEQRYKFHPGSVLSGYNTCVFESPLIVYYKKLKSSSDFIHDATMVHPLPIIFFGDQFSHKLTPDGHCISISKFLTFKTTEGTYRVIKELRDRMNWFLEHKITHPGFVNWNEPSNEMNVLTAIMELITSEDLGDIDNEDDDDDDCY</sequence>
<dbReference type="InterPro" id="IPR011545">
    <property type="entry name" value="DEAD/DEAH_box_helicase_dom"/>
</dbReference>
<keyword evidence="5" id="KW-0347">Helicase</keyword>
<dbReference type="InterPro" id="IPR011709">
    <property type="entry name" value="DEAD-box_helicase_OB_fold"/>
</dbReference>
<dbReference type="Gene3D" id="1.20.120.1080">
    <property type="match status" value="1"/>
</dbReference>
<dbReference type="GO" id="GO:0003724">
    <property type="term" value="F:RNA helicase activity"/>
    <property type="evidence" value="ECO:0007669"/>
    <property type="project" value="UniProtKB-EC"/>
</dbReference>
<dbReference type="SUPFAM" id="SSF52540">
    <property type="entry name" value="P-loop containing nucleoside triphosphate hydrolases"/>
    <property type="match status" value="1"/>
</dbReference>
<dbReference type="PROSITE" id="PS51192">
    <property type="entry name" value="HELICASE_ATP_BIND_1"/>
    <property type="match status" value="1"/>
</dbReference>
<dbReference type="GO" id="GO:0016787">
    <property type="term" value="F:hydrolase activity"/>
    <property type="evidence" value="ECO:0007669"/>
    <property type="project" value="UniProtKB-KW"/>
</dbReference>
<feature type="domain" description="Helicase C-terminal" evidence="12">
    <location>
        <begin position="412"/>
        <end position="586"/>
    </location>
</feature>
<evidence type="ECO:0000259" key="12">
    <source>
        <dbReference type="PROSITE" id="PS51194"/>
    </source>
</evidence>
<accession>A0A9P0DCZ6</accession>
<dbReference type="Pfam" id="PF00270">
    <property type="entry name" value="DEAD"/>
    <property type="match status" value="1"/>
</dbReference>
<dbReference type="CDD" id="cd18791">
    <property type="entry name" value="SF2_C_RHA"/>
    <property type="match status" value="1"/>
</dbReference>
<protein>
    <recommendedName>
        <fullName evidence="2">RNA helicase</fullName>
        <ecNumber evidence="2">3.6.4.13</ecNumber>
    </recommendedName>
</protein>
<evidence type="ECO:0000313" key="13">
    <source>
        <dbReference type="EMBL" id="CAH1116350.1"/>
    </source>
</evidence>
<dbReference type="Pfam" id="PF04408">
    <property type="entry name" value="WHD_HA2"/>
    <property type="match status" value="1"/>
</dbReference>
<dbReference type="GO" id="GO:0003678">
    <property type="term" value="F:DNA helicase activity"/>
    <property type="evidence" value="ECO:0007669"/>
    <property type="project" value="TreeGrafter"/>
</dbReference>
<keyword evidence="8" id="KW-0175">Coiled coil</keyword>
<evidence type="ECO:0000256" key="9">
    <source>
        <dbReference type="ARBA" id="ARBA00047984"/>
    </source>
</evidence>
<dbReference type="OrthoDB" id="5600252at2759"/>
<dbReference type="PROSITE" id="PS51194">
    <property type="entry name" value="HELICASE_CTER"/>
    <property type="match status" value="1"/>
</dbReference>
<dbReference type="GO" id="GO:0005524">
    <property type="term" value="F:ATP binding"/>
    <property type="evidence" value="ECO:0007669"/>
    <property type="project" value="UniProtKB-KW"/>
</dbReference>
<keyword evidence="3" id="KW-0547">Nucleotide-binding</keyword>
<reference evidence="13" key="2">
    <citation type="submission" date="2022-10" db="EMBL/GenBank/DDBJ databases">
        <authorList>
            <consortium name="ENA_rothamsted_submissions"/>
            <consortium name="culmorum"/>
            <person name="King R."/>
        </authorList>
    </citation>
    <scope>NUCLEOTIDE SEQUENCE</scope>
</reference>
<dbReference type="EMBL" id="OU896707">
    <property type="protein sequence ID" value="CAH1116350.1"/>
    <property type="molecule type" value="Genomic_DNA"/>
</dbReference>
<dbReference type="Pfam" id="PF07717">
    <property type="entry name" value="OB_NTP_bind"/>
    <property type="match status" value="1"/>
</dbReference>
<dbReference type="SMART" id="SM00847">
    <property type="entry name" value="HA2"/>
    <property type="match status" value="1"/>
</dbReference>